<proteinExistence type="predicted"/>
<evidence type="ECO:0000256" key="2">
    <source>
        <dbReference type="SAM" id="Phobius"/>
    </source>
</evidence>
<evidence type="ECO:0000256" key="1">
    <source>
        <dbReference type="SAM" id="MobiDB-lite"/>
    </source>
</evidence>
<feature type="region of interest" description="Disordered" evidence="1">
    <location>
        <begin position="1"/>
        <end position="32"/>
    </location>
</feature>
<protein>
    <submittedName>
        <fullName evidence="5">Uncharacterized protein</fullName>
    </submittedName>
</protein>
<dbReference type="Gene3D" id="1.10.287.950">
    <property type="entry name" value="Methyl-accepting chemotaxis protein"/>
    <property type="match status" value="1"/>
</dbReference>
<accession>A0A450V189</accession>
<evidence type="ECO:0000313" key="3">
    <source>
        <dbReference type="EMBL" id="VFJ90742.1"/>
    </source>
</evidence>
<sequence length="211" mass="23450">MPIKGPEKANSAPLQELSEPTTEGGAAPVPQAPGEMVHLERFAKTFEASARRWEMIVYPSMFAFIILAVYGFYLVYSLTRDMHTLADSMDPEMQPHMDILATNIAKLSKSVDSMSEQVTRMAQSVRNMDGTMTAMNINLTAMRGDVSNISKNMNTMGPVLVNLSEMNTTMHRMNQSIVSMTVTMGKMSRDVGAATHQFVRPMSVINSFFPW</sequence>
<reference evidence="5" key="1">
    <citation type="submission" date="2019-02" db="EMBL/GenBank/DDBJ databases">
        <authorList>
            <person name="Gruber-Vodicka R. H."/>
            <person name="Seah K. B. B."/>
        </authorList>
    </citation>
    <scope>NUCLEOTIDE SEQUENCE</scope>
    <source>
        <strain evidence="5">BECK_SA2B12</strain>
        <strain evidence="3">BECK_SA2B15</strain>
        <strain evidence="4">BECK_SA2B20</strain>
    </source>
</reference>
<gene>
    <name evidence="3" type="ORF">BECKH772A_GA0070896_1002327</name>
    <name evidence="4" type="ORF">BECKH772B_GA0070898_1002127</name>
    <name evidence="5" type="ORF">BECKH772C_GA0070978_1002127</name>
</gene>
<dbReference type="AlphaFoldDB" id="A0A450V189"/>
<evidence type="ECO:0000313" key="4">
    <source>
        <dbReference type="EMBL" id="VFJ91807.1"/>
    </source>
</evidence>
<dbReference type="EMBL" id="CAADFG010000023">
    <property type="protein sequence ID" value="VFJ90742.1"/>
    <property type="molecule type" value="Genomic_DNA"/>
</dbReference>
<evidence type="ECO:0000313" key="5">
    <source>
        <dbReference type="EMBL" id="VFJ98456.1"/>
    </source>
</evidence>
<name>A0A450V189_9GAMM</name>
<dbReference type="EMBL" id="CAADFJ010000021">
    <property type="protein sequence ID" value="VFJ98456.1"/>
    <property type="molecule type" value="Genomic_DNA"/>
</dbReference>
<organism evidence="5">
    <name type="scientific">Candidatus Kentrum eta</name>
    <dbReference type="NCBI Taxonomy" id="2126337"/>
    <lineage>
        <taxon>Bacteria</taxon>
        <taxon>Pseudomonadati</taxon>
        <taxon>Pseudomonadota</taxon>
        <taxon>Gammaproteobacteria</taxon>
        <taxon>Candidatus Kentrum</taxon>
    </lineage>
</organism>
<keyword evidence="2" id="KW-0812">Transmembrane</keyword>
<keyword evidence="2" id="KW-1133">Transmembrane helix</keyword>
<feature type="transmembrane region" description="Helical" evidence="2">
    <location>
        <begin position="56"/>
        <end position="76"/>
    </location>
</feature>
<dbReference type="EMBL" id="CAADFI010000021">
    <property type="protein sequence ID" value="VFJ91807.1"/>
    <property type="molecule type" value="Genomic_DNA"/>
</dbReference>
<keyword evidence="2" id="KW-0472">Membrane</keyword>